<evidence type="ECO:0000313" key="7">
    <source>
        <dbReference type="Proteomes" id="UP000230214"/>
    </source>
</evidence>
<dbReference type="SUPFAM" id="SSF52029">
    <property type="entry name" value="GroEL apical domain-like"/>
    <property type="match status" value="1"/>
</dbReference>
<dbReference type="GO" id="GO:0042026">
    <property type="term" value="P:protein refolding"/>
    <property type="evidence" value="ECO:0007669"/>
    <property type="project" value="UniProtKB-UniRule"/>
</dbReference>
<keyword evidence="3" id="KW-0963">Cytoplasm</keyword>
<dbReference type="GO" id="GO:0016853">
    <property type="term" value="F:isomerase activity"/>
    <property type="evidence" value="ECO:0007669"/>
    <property type="project" value="UniProtKB-KW"/>
</dbReference>
<dbReference type="AlphaFoldDB" id="A0A2H0RA09"/>
<dbReference type="InterPro" id="IPR027409">
    <property type="entry name" value="GroEL-like_apical_dom_sf"/>
</dbReference>
<dbReference type="SUPFAM" id="SSF48592">
    <property type="entry name" value="GroEL equatorial domain-like"/>
    <property type="match status" value="1"/>
</dbReference>
<dbReference type="InterPro" id="IPR027413">
    <property type="entry name" value="GROEL-like_equatorial_sf"/>
</dbReference>
<evidence type="ECO:0000256" key="4">
    <source>
        <dbReference type="RuleBase" id="RU000418"/>
    </source>
</evidence>
<organism evidence="6 7">
    <name type="scientific">candidate division WWE3 bacterium CG10_big_fil_rev_8_21_14_0_10_32_10</name>
    <dbReference type="NCBI Taxonomy" id="1975090"/>
    <lineage>
        <taxon>Bacteria</taxon>
        <taxon>Katanobacteria</taxon>
    </lineage>
</organism>
<keyword evidence="2 3" id="KW-0143">Chaperone</keyword>
<keyword evidence="3" id="KW-0067">ATP-binding</keyword>
<proteinExistence type="inferred from homology"/>
<comment type="similarity">
    <text evidence="1 3 4">Belongs to the chaperonin (HSP60) family.</text>
</comment>
<dbReference type="NCBIfam" id="NF000592">
    <property type="entry name" value="PRK00013.1"/>
    <property type="match status" value="1"/>
</dbReference>
<evidence type="ECO:0000256" key="5">
    <source>
        <dbReference type="RuleBase" id="RU000419"/>
    </source>
</evidence>
<dbReference type="FunFam" id="3.50.7.10:FF:000001">
    <property type="entry name" value="60 kDa chaperonin"/>
    <property type="match status" value="1"/>
</dbReference>
<dbReference type="HAMAP" id="MF_00600">
    <property type="entry name" value="CH60"/>
    <property type="match status" value="1"/>
</dbReference>
<dbReference type="InterPro" id="IPR002423">
    <property type="entry name" value="Cpn60/GroEL/TCP-1"/>
</dbReference>
<dbReference type="GO" id="GO:0140662">
    <property type="term" value="F:ATP-dependent protein folding chaperone"/>
    <property type="evidence" value="ECO:0007669"/>
    <property type="project" value="InterPro"/>
</dbReference>
<keyword evidence="3" id="KW-0413">Isomerase</keyword>
<dbReference type="Gene3D" id="3.30.260.10">
    <property type="entry name" value="TCP-1-like chaperonin intermediate domain"/>
    <property type="match status" value="1"/>
</dbReference>
<evidence type="ECO:0000256" key="3">
    <source>
        <dbReference type="HAMAP-Rule" id="MF_00600"/>
    </source>
</evidence>
<comment type="function">
    <text evidence="3 5">Together with its co-chaperonin GroES, plays an essential role in assisting protein folding. The GroEL-GroES system forms a nano-cage that allows encapsulation of the non-native substrate proteins and provides a physical environment optimized to promote and accelerate protein folding.</text>
</comment>
<reference evidence="6 7" key="1">
    <citation type="submission" date="2017-09" db="EMBL/GenBank/DDBJ databases">
        <title>Depth-based differentiation of microbial function through sediment-hosted aquifers and enrichment of novel symbionts in the deep terrestrial subsurface.</title>
        <authorList>
            <person name="Probst A.J."/>
            <person name="Ladd B."/>
            <person name="Jarett J.K."/>
            <person name="Geller-Mcgrath D.E."/>
            <person name="Sieber C.M."/>
            <person name="Emerson J.B."/>
            <person name="Anantharaman K."/>
            <person name="Thomas B.C."/>
            <person name="Malmstrom R."/>
            <person name="Stieglmeier M."/>
            <person name="Klingl A."/>
            <person name="Woyke T."/>
            <person name="Ryan C.M."/>
            <person name="Banfield J.F."/>
        </authorList>
    </citation>
    <scope>NUCLEOTIDE SEQUENCE [LARGE SCALE GENOMIC DNA]</scope>
    <source>
        <strain evidence="6">CG10_big_fil_rev_8_21_14_0_10_32_10</strain>
    </source>
</reference>
<evidence type="ECO:0000256" key="1">
    <source>
        <dbReference type="ARBA" id="ARBA00006607"/>
    </source>
</evidence>
<name>A0A2H0RA09_UNCKA</name>
<comment type="subcellular location">
    <subcellularLocation>
        <location evidence="3">Cytoplasm</location>
    </subcellularLocation>
</comment>
<keyword evidence="3" id="KW-0547">Nucleotide-binding</keyword>
<dbReference type="EC" id="5.6.1.7" evidence="3"/>
<dbReference type="InterPro" id="IPR001844">
    <property type="entry name" value="Cpn60/GroEL"/>
</dbReference>
<feature type="binding site" evidence="3">
    <location>
        <begin position="86"/>
        <end position="90"/>
    </location>
    <ligand>
        <name>ATP</name>
        <dbReference type="ChEBI" id="CHEBI:30616"/>
    </ligand>
</feature>
<dbReference type="GO" id="GO:0005524">
    <property type="term" value="F:ATP binding"/>
    <property type="evidence" value="ECO:0007669"/>
    <property type="project" value="UniProtKB-UniRule"/>
</dbReference>
<dbReference type="Gene3D" id="1.10.560.10">
    <property type="entry name" value="GroEL-like equatorial domain"/>
    <property type="match status" value="1"/>
</dbReference>
<feature type="binding site" evidence="3">
    <location>
        <position position="493"/>
    </location>
    <ligand>
        <name>ATP</name>
        <dbReference type="ChEBI" id="CHEBI:30616"/>
    </ligand>
</feature>
<dbReference type="GO" id="GO:0005737">
    <property type="term" value="C:cytoplasm"/>
    <property type="evidence" value="ECO:0007669"/>
    <property type="project" value="UniProtKB-SubCell"/>
</dbReference>
<dbReference type="CDD" id="cd03344">
    <property type="entry name" value="GroEL"/>
    <property type="match status" value="1"/>
</dbReference>
<dbReference type="NCBIfam" id="NF009487">
    <property type="entry name" value="PRK12849.1"/>
    <property type="match status" value="1"/>
</dbReference>
<dbReference type="PRINTS" id="PR00298">
    <property type="entry name" value="CHAPERONIN60"/>
</dbReference>
<sequence length="543" mass="57971">MAKQVIYDAQAKQKLKKGIDALANAVATTMGPKGRNVAMAKSYGSPTVTHDGVTVAKEIELKDPFENMGAQMVAEAASKTNDVAGDGTTTATVLAQAIVNEGLKITAAGANPMVLRRGLEEASKAVVEYIKTKSATPIKTKQEKAMVATISSQNEEIGKLIADALEKVGDSGVITAEEGQGLQTYTEVKEGMVIDRGYVSSYFVTDSDKMESVIEDAHILITDKKISSMQDILPMLENLVKISKNFVIVAEDVEGEALATLVVNKMRGTFNALAIKAPGFGDRRKEMLQDLAVLTGANYISEDLGRKLDSVTVEDLGRVGKVISSKEETVFVGGAGEKKQIKDRALQIKNEIKNTTSDYDKEKLQERLAKLTGGVAIVYVGAATETELKEKKYRVEDAVNATKAAIEGGVVPGGGVTLIKSSTAIDTLKLNEAEMVGARILQRALDVPFRMILQNAGVDAGYYLQQVKASKKNIGFDVMKMKMVDMVENGIIDPAKVATSAVENAVSVSINILTTEALIADIKEDKEETPSMGGGMGGMDGMM</sequence>
<feature type="binding site" evidence="3">
    <location>
        <begin position="29"/>
        <end position="32"/>
    </location>
    <ligand>
        <name>ATP</name>
        <dbReference type="ChEBI" id="CHEBI:30616"/>
    </ligand>
</feature>
<comment type="caution">
    <text evidence="6">The sequence shown here is derived from an EMBL/GenBank/DDBJ whole genome shotgun (WGS) entry which is preliminary data.</text>
</comment>
<comment type="subunit">
    <text evidence="3 5">Forms a cylinder of 14 subunits composed of two heptameric rings stacked back-to-back. Interacts with the co-chaperonin GroES.</text>
</comment>
<dbReference type="Gene3D" id="3.50.7.10">
    <property type="entry name" value="GroEL"/>
    <property type="match status" value="1"/>
</dbReference>
<protein>
    <recommendedName>
        <fullName evidence="3">Chaperonin GroEL</fullName>
        <ecNumber evidence="3">5.6.1.7</ecNumber>
    </recommendedName>
    <alternativeName>
        <fullName evidence="3">60 kDa chaperonin</fullName>
    </alternativeName>
    <alternativeName>
        <fullName evidence="3">Chaperonin-60</fullName>
        <shortName evidence="3">Cpn60</shortName>
    </alternativeName>
</protein>
<dbReference type="NCBIfam" id="NF009488">
    <property type="entry name" value="PRK12850.1"/>
    <property type="match status" value="1"/>
</dbReference>
<dbReference type="NCBIfam" id="NF009489">
    <property type="entry name" value="PRK12851.1"/>
    <property type="match status" value="1"/>
</dbReference>
<dbReference type="GO" id="GO:0051082">
    <property type="term" value="F:unfolded protein binding"/>
    <property type="evidence" value="ECO:0007669"/>
    <property type="project" value="UniProtKB-UniRule"/>
</dbReference>
<feature type="binding site" evidence="3">
    <location>
        <position position="414"/>
    </location>
    <ligand>
        <name>ATP</name>
        <dbReference type="ChEBI" id="CHEBI:30616"/>
    </ligand>
</feature>
<dbReference type="EMBL" id="PCXU01000025">
    <property type="protein sequence ID" value="PIR43371.1"/>
    <property type="molecule type" value="Genomic_DNA"/>
</dbReference>
<dbReference type="Proteomes" id="UP000230214">
    <property type="component" value="Unassembled WGS sequence"/>
</dbReference>
<dbReference type="Pfam" id="PF00118">
    <property type="entry name" value="Cpn60_TCP1"/>
    <property type="match status" value="1"/>
</dbReference>
<accession>A0A2H0RA09</accession>
<gene>
    <name evidence="3 6" type="primary">groL</name>
    <name evidence="3" type="synonym">groEL</name>
    <name evidence="6" type="ORF">COV24_02910</name>
</gene>
<evidence type="ECO:0000256" key="2">
    <source>
        <dbReference type="ARBA" id="ARBA00023186"/>
    </source>
</evidence>
<dbReference type="PANTHER" id="PTHR45633">
    <property type="entry name" value="60 KDA HEAT SHOCK PROTEIN, MITOCHONDRIAL"/>
    <property type="match status" value="1"/>
</dbReference>
<dbReference type="SUPFAM" id="SSF54849">
    <property type="entry name" value="GroEL-intermediate domain like"/>
    <property type="match status" value="1"/>
</dbReference>
<comment type="caution">
    <text evidence="3">Lacks conserved residue(s) required for the propagation of feature annotation.</text>
</comment>
<dbReference type="NCBIfam" id="TIGR02348">
    <property type="entry name" value="GroEL"/>
    <property type="match status" value="1"/>
</dbReference>
<dbReference type="InterPro" id="IPR027410">
    <property type="entry name" value="TCP-1-like_intermed_sf"/>
</dbReference>
<evidence type="ECO:0000313" key="6">
    <source>
        <dbReference type="EMBL" id="PIR43371.1"/>
    </source>
</evidence>